<organism evidence="7 8">
    <name type="scientific">Nitrospirillum iridis</name>
    <dbReference type="NCBI Taxonomy" id="765888"/>
    <lineage>
        <taxon>Bacteria</taxon>
        <taxon>Pseudomonadati</taxon>
        <taxon>Pseudomonadota</taxon>
        <taxon>Alphaproteobacteria</taxon>
        <taxon>Rhodospirillales</taxon>
        <taxon>Azospirillaceae</taxon>
        <taxon>Nitrospirillum</taxon>
    </lineage>
</organism>
<dbReference type="InterPro" id="IPR032466">
    <property type="entry name" value="Metal_Hydrolase"/>
</dbReference>
<feature type="domain" description="Amidohydrolase-related" evidence="5">
    <location>
        <begin position="51"/>
        <end position="433"/>
    </location>
</feature>
<dbReference type="InterPro" id="IPR010252">
    <property type="entry name" value="HutF"/>
</dbReference>
<feature type="domain" description="Formimidoylglutamate deiminase N-terminal" evidence="6">
    <location>
        <begin position="6"/>
        <end position="47"/>
    </location>
</feature>
<evidence type="ECO:0000256" key="3">
    <source>
        <dbReference type="ARBA" id="ARBA00022801"/>
    </source>
</evidence>
<sequence length="460" mass="49117">MGAPHTLFAEKALLPGGWARDVRISVGADGLIQGVAADSAAAPGDQRVAGTVVPGMPNVHSHSFQRAMAGLAERCNAKGDSFWTWREIMYAFLGRLTPDQVRAISAQLYVEMLAAGYTAVAEFHYLHNDADGTLYADPATLSWSILQAADEVGIALTHIPVLYMRGGFDDRPLTGGQRRFAGTPDSMLTLIDQLTPQLTADQRLGLALHSLRAVGPGALAEAVAGWTARDAAGPIHIHAAEQPLEVADSLAATGSRPVEWLLEHAAIDRRWCFIHATHMTEDEARGLARSGAVAGLCPSTEGNLGDGFFRLETFLNAGGAFGIGTDSHVSIDPREELRWLDYGQRLLTGHRSFEAGNPHVGARLWQAALAGGAQALGRPCGAVAVGAKADLLVLDNDHPSLWRREGDHLLDALVFARQGGNPIRHVMVGGRWVVRDGSHPQAEAIAHRYRAAVADLQADL</sequence>
<dbReference type="NCBIfam" id="NF006684">
    <property type="entry name" value="PRK09229.1-5"/>
    <property type="match status" value="1"/>
</dbReference>
<dbReference type="InterPro" id="IPR055156">
    <property type="entry name" value="HutF-like_N"/>
</dbReference>
<dbReference type="PANTHER" id="PTHR11271:SF48">
    <property type="entry name" value="AMIDOHYDROLASE-RELATED DOMAIN-CONTAINING PROTEIN"/>
    <property type="match status" value="1"/>
</dbReference>
<comment type="cofactor">
    <cofactor evidence="1">
        <name>Zn(2+)</name>
        <dbReference type="ChEBI" id="CHEBI:29105"/>
    </cofactor>
</comment>
<reference evidence="7 8" key="1">
    <citation type="submission" date="2020-08" db="EMBL/GenBank/DDBJ databases">
        <title>Genomic Encyclopedia of Type Strains, Phase IV (KMG-IV): sequencing the most valuable type-strain genomes for metagenomic binning, comparative biology and taxonomic classification.</title>
        <authorList>
            <person name="Goeker M."/>
        </authorList>
    </citation>
    <scope>NUCLEOTIDE SEQUENCE [LARGE SCALE GENOMIC DNA]</scope>
    <source>
        <strain evidence="7 8">DSM 22198</strain>
    </source>
</reference>
<evidence type="ECO:0000259" key="6">
    <source>
        <dbReference type="Pfam" id="PF22429"/>
    </source>
</evidence>
<dbReference type="InterPro" id="IPR011059">
    <property type="entry name" value="Metal-dep_hydrolase_composite"/>
</dbReference>
<dbReference type="InterPro" id="IPR051607">
    <property type="entry name" value="Metallo-dep_hydrolases"/>
</dbReference>
<comment type="caution">
    <text evidence="7">The sequence shown here is derived from an EMBL/GenBank/DDBJ whole genome shotgun (WGS) entry which is preliminary data.</text>
</comment>
<dbReference type="SUPFAM" id="SSF51556">
    <property type="entry name" value="Metallo-dependent hydrolases"/>
    <property type="match status" value="1"/>
</dbReference>
<dbReference type="RefSeq" id="WP_184798849.1">
    <property type="nucleotide sequence ID" value="NZ_JACIIZ010000003.1"/>
</dbReference>
<keyword evidence="4" id="KW-0862">Zinc</keyword>
<evidence type="ECO:0000313" key="7">
    <source>
        <dbReference type="EMBL" id="MBB6250871.1"/>
    </source>
</evidence>
<dbReference type="GO" id="GO:0050416">
    <property type="term" value="F:formimidoylglutamate deiminase activity"/>
    <property type="evidence" value="ECO:0007669"/>
    <property type="project" value="UniProtKB-EC"/>
</dbReference>
<evidence type="ECO:0000256" key="2">
    <source>
        <dbReference type="ARBA" id="ARBA00022723"/>
    </source>
</evidence>
<dbReference type="Gene3D" id="3.20.20.140">
    <property type="entry name" value="Metal-dependent hydrolases"/>
    <property type="match status" value="1"/>
</dbReference>
<dbReference type="AlphaFoldDB" id="A0A7X0AX07"/>
<dbReference type="Proteomes" id="UP000539175">
    <property type="component" value="Unassembled WGS sequence"/>
</dbReference>
<evidence type="ECO:0000259" key="5">
    <source>
        <dbReference type="Pfam" id="PF01979"/>
    </source>
</evidence>
<evidence type="ECO:0000313" key="8">
    <source>
        <dbReference type="Proteomes" id="UP000539175"/>
    </source>
</evidence>
<dbReference type="NCBIfam" id="NF006681">
    <property type="entry name" value="PRK09229.1-2"/>
    <property type="match status" value="1"/>
</dbReference>
<keyword evidence="2" id="KW-0479">Metal-binding</keyword>
<dbReference type="SUPFAM" id="SSF51338">
    <property type="entry name" value="Composite domain of metallo-dependent hydrolases"/>
    <property type="match status" value="1"/>
</dbReference>
<accession>A0A7X0AX07</accession>
<dbReference type="Gene3D" id="2.30.40.10">
    <property type="entry name" value="Urease, subunit C, domain 1"/>
    <property type="match status" value="1"/>
</dbReference>
<dbReference type="Pfam" id="PF01979">
    <property type="entry name" value="Amidohydro_1"/>
    <property type="match status" value="1"/>
</dbReference>
<dbReference type="Pfam" id="PF22429">
    <property type="entry name" value="HutF_N"/>
    <property type="match status" value="1"/>
</dbReference>
<proteinExistence type="predicted"/>
<dbReference type="GO" id="GO:0005829">
    <property type="term" value="C:cytosol"/>
    <property type="evidence" value="ECO:0007669"/>
    <property type="project" value="TreeGrafter"/>
</dbReference>
<evidence type="ECO:0000256" key="4">
    <source>
        <dbReference type="ARBA" id="ARBA00022833"/>
    </source>
</evidence>
<dbReference type="EMBL" id="JACIIZ010000003">
    <property type="protein sequence ID" value="MBB6250871.1"/>
    <property type="molecule type" value="Genomic_DNA"/>
</dbReference>
<dbReference type="GO" id="GO:0019239">
    <property type="term" value="F:deaminase activity"/>
    <property type="evidence" value="ECO:0007669"/>
    <property type="project" value="TreeGrafter"/>
</dbReference>
<gene>
    <name evidence="7" type="ORF">FHS74_001416</name>
</gene>
<dbReference type="PANTHER" id="PTHR11271">
    <property type="entry name" value="GUANINE DEAMINASE"/>
    <property type="match status" value="1"/>
</dbReference>
<dbReference type="GO" id="GO:0046872">
    <property type="term" value="F:metal ion binding"/>
    <property type="evidence" value="ECO:0007669"/>
    <property type="project" value="UniProtKB-KW"/>
</dbReference>
<name>A0A7X0AX07_9PROT</name>
<keyword evidence="8" id="KW-1185">Reference proteome</keyword>
<dbReference type="NCBIfam" id="TIGR02022">
    <property type="entry name" value="hutF"/>
    <property type="match status" value="1"/>
</dbReference>
<dbReference type="EC" id="3.5.3.13" evidence="7"/>
<dbReference type="InterPro" id="IPR006680">
    <property type="entry name" value="Amidohydro-rel"/>
</dbReference>
<keyword evidence="3 7" id="KW-0378">Hydrolase</keyword>
<evidence type="ECO:0000256" key="1">
    <source>
        <dbReference type="ARBA" id="ARBA00001947"/>
    </source>
</evidence>
<protein>
    <submittedName>
        <fullName evidence="7">Formimidoylglutamate deiminase</fullName>
        <ecNumber evidence="7">3.5.3.13</ecNumber>
    </submittedName>
</protein>